<dbReference type="Proteomes" id="UP000809621">
    <property type="component" value="Unassembled WGS sequence"/>
</dbReference>
<dbReference type="InterPro" id="IPR021254">
    <property type="entry name" value="DUF2806"/>
</dbReference>
<protein>
    <submittedName>
        <fullName evidence="2">TIGR03899 family protein</fullName>
    </submittedName>
</protein>
<dbReference type="RefSeq" id="WP_205158864.1">
    <property type="nucleotide sequence ID" value="NZ_JAFEUM010000005.1"/>
</dbReference>
<evidence type="ECO:0000313" key="3">
    <source>
        <dbReference type="Proteomes" id="UP000809621"/>
    </source>
</evidence>
<comment type="caution">
    <text evidence="2">The sequence shown here is derived from an EMBL/GenBank/DDBJ whole genome shotgun (WGS) entry which is preliminary data.</text>
</comment>
<sequence length="312" mass="34068">MNPTEKPVTIDHENPSVTVSEKSSEGQSSTKQGKSQSKSAIKDSGANIASIATRYHLAAEITSPSSGLGIDKRIQARSVQIQERRQQNLEKIIAFAHASCRDEAASTPDDDWLYRFFDMAQDIGNSAMQRLWAQVLKREVINPGSTSIKSLKLLKDLSAKEAQIIQRGASLASNFGGDGANKLIIGYKAKSSLFSLGRTNDNTTLNLGSFQLPYSSLLLLIELGVLIGTELESGEIETNPAVVVTYQGKHLALEPHSKGLRLVYYRFSPIGNELCRLLGNKPNMKYHDKLVALLNQKFTITSEVKSSISTSA</sequence>
<gene>
    <name evidence="2" type="ORF">JQC93_12995</name>
</gene>
<keyword evidence="3" id="KW-1185">Reference proteome</keyword>
<organism evidence="2 3">
    <name type="scientific">Vibrio ulleungensis</name>
    <dbReference type="NCBI Taxonomy" id="2807619"/>
    <lineage>
        <taxon>Bacteria</taxon>
        <taxon>Pseudomonadati</taxon>
        <taxon>Pseudomonadota</taxon>
        <taxon>Gammaproteobacteria</taxon>
        <taxon>Vibrionales</taxon>
        <taxon>Vibrionaceae</taxon>
        <taxon>Vibrio</taxon>
    </lineage>
</organism>
<name>A0ABS2HJV6_9VIBR</name>
<dbReference type="NCBIfam" id="TIGR03899">
    <property type="entry name" value="TIGR03899 family protein"/>
    <property type="match status" value="1"/>
</dbReference>
<feature type="region of interest" description="Disordered" evidence="1">
    <location>
        <begin position="1"/>
        <end position="42"/>
    </location>
</feature>
<evidence type="ECO:0000256" key="1">
    <source>
        <dbReference type="SAM" id="MobiDB-lite"/>
    </source>
</evidence>
<accession>A0ABS2HJV6</accession>
<dbReference type="EMBL" id="JAFEUM010000005">
    <property type="protein sequence ID" value="MBM7037324.1"/>
    <property type="molecule type" value="Genomic_DNA"/>
</dbReference>
<dbReference type="Pfam" id="PF10987">
    <property type="entry name" value="DUF2806"/>
    <property type="match status" value="1"/>
</dbReference>
<proteinExistence type="predicted"/>
<reference evidence="2 3" key="1">
    <citation type="submission" date="2021-02" db="EMBL/GenBank/DDBJ databases">
        <authorList>
            <person name="Park J.-S."/>
        </authorList>
    </citation>
    <scope>NUCLEOTIDE SEQUENCE [LARGE SCALE GENOMIC DNA]</scope>
    <source>
        <strain evidence="2 3">188UL20-2</strain>
    </source>
</reference>
<feature type="compositionally biased region" description="Low complexity" evidence="1">
    <location>
        <begin position="25"/>
        <end position="39"/>
    </location>
</feature>
<evidence type="ECO:0000313" key="2">
    <source>
        <dbReference type="EMBL" id="MBM7037324.1"/>
    </source>
</evidence>